<feature type="domain" description="Late nodulin" evidence="2">
    <location>
        <begin position="1"/>
        <end position="54"/>
    </location>
</feature>
<evidence type="ECO:0000313" key="3">
    <source>
        <dbReference type="EMBL" id="QQO74709.1"/>
    </source>
</evidence>
<proteinExistence type="evidence at transcript level"/>
<evidence type="ECO:0000256" key="1">
    <source>
        <dbReference type="SAM" id="SignalP"/>
    </source>
</evidence>
<sequence>MVRVLIFCYVLIIFFNPFWWNSPGYVEKKVKCEFDSDCEEKMSCIAECIDGICKWAYVGSFG</sequence>
<dbReference type="InterPro" id="IPR009810">
    <property type="entry name" value="Nodulin_late_dom"/>
</dbReference>
<evidence type="ECO:0000259" key="2">
    <source>
        <dbReference type="Pfam" id="PF07127"/>
    </source>
</evidence>
<accession>A0A7T8DVD7</accession>
<protein>
    <submittedName>
        <fullName evidence="3">Nodule-specific cysteine-rich peptide L41</fullName>
    </submittedName>
</protein>
<dbReference type="GO" id="GO:0046872">
    <property type="term" value="F:metal ion binding"/>
    <property type="evidence" value="ECO:0007669"/>
    <property type="project" value="InterPro"/>
</dbReference>
<dbReference type="EMBL" id="MT371191">
    <property type="protein sequence ID" value="QQO74709.1"/>
    <property type="molecule type" value="mRNA"/>
</dbReference>
<feature type="signal peptide" evidence="1">
    <location>
        <begin position="1"/>
        <end position="20"/>
    </location>
</feature>
<feature type="chain" id="PRO_5030692225" evidence="1">
    <location>
        <begin position="21"/>
        <end position="62"/>
    </location>
</feature>
<reference evidence="3" key="1">
    <citation type="journal article" date="2020" name="Mol. Cell">
        <title>Proteome analysis reveals a significant host-specific response in Rhizobium leguminosarum bv viciae endosymbiotic cells.</title>
        <authorList>
            <person name="Duran D."/>
            <person name="Albareda M."/>
            <person name="Marina A."/>
            <person name="Garcia C."/>
            <person name="Ruiz-Argueso T."/>
            <person name="Palacios J."/>
        </authorList>
    </citation>
    <scope>NUCLEOTIDE SEQUENCE</scope>
    <source>
        <tissue evidence="3">Root nodules</tissue>
    </source>
</reference>
<name>A0A7T8DVD7_LENCU</name>
<organism evidence="3">
    <name type="scientific">Lens culinaris</name>
    <name type="common">Lentil</name>
    <name type="synonym">Cicer lens</name>
    <dbReference type="NCBI Taxonomy" id="3864"/>
    <lineage>
        <taxon>Eukaryota</taxon>
        <taxon>Viridiplantae</taxon>
        <taxon>Streptophyta</taxon>
        <taxon>Embryophyta</taxon>
        <taxon>Tracheophyta</taxon>
        <taxon>Spermatophyta</taxon>
        <taxon>Magnoliopsida</taxon>
        <taxon>eudicotyledons</taxon>
        <taxon>Gunneridae</taxon>
        <taxon>Pentapetalae</taxon>
        <taxon>rosids</taxon>
        <taxon>fabids</taxon>
        <taxon>Fabales</taxon>
        <taxon>Fabaceae</taxon>
        <taxon>Papilionoideae</taxon>
        <taxon>50 kb inversion clade</taxon>
        <taxon>NPAAA clade</taxon>
        <taxon>Hologalegina</taxon>
        <taxon>IRL clade</taxon>
        <taxon>Fabeae</taxon>
        <taxon>Lens</taxon>
    </lineage>
</organism>
<dbReference type="AlphaFoldDB" id="A0A7T8DVD7"/>
<dbReference type="Pfam" id="PF07127">
    <property type="entry name" value="Nodulin_late"/>
    <property type="match status" value="1"/>
</dbReference>
<keyword evidence="1" id="KW-0732">Signal</keyword>